<dbReference type="Proteomes" id="UP000831701">
    <property type="component" value="Chromosome 16"/>
</dbReference>
<protein>
    <submittedName>
        <fullName evidence="1">Uncharacterized protein</fullName>
    </submittedName>
</protein>
<accession>A0ACB8W0Z2</accession>
<evidence type="ECO:0000313" key="2">
    <source>
        <dbReference type="Proteomes" id="UP000831701"/>
    </source>
</evidence>
<proteinExistence type="predicted"/>
<comment type="caution">
    <text evidence="1">The sequence shown here is derived from an EMBL/GenBank/DDBJ whole genome shotgun (WGS) entry which is preliminary data.</text>
</comment>
<organism evidence="1 2">
    <name type="scientific">Scortum barcoo</name>
    <name type="common">barcoo grunter</name>
    <dbReference type="NCBI Taxonomy" id="214431"/>
    <lineage>
        <taxon>Eukaryota</taxon>
        <taxon>Metazoa</taxon>
        <taxon>Chordata</taxon>
        <taxon>Craniata</taxon>
        <taxon>Vertebrata</taxon>
        <taxon>Euteleostomi</taxon>
        <taxon>Actinopterygii</taxon>
        <taxon>Neopterygii</taxon>
        <taxon>Teleostei</taxon>
        <taxon>Neoteleostei</taxon>
        <taxon>Acanthomorphata</taxon>
        <taxon>Eupercaria</taxon>
        <taxon>Centrarchiformes</taxon>
        <taxon>Terapontoidei</taxon>
        <taxon>Terapontidae</taxon>
        <taxon>Scortum</taxon>
    </lineage>
</organism>
<name>A0ACB8W0Z2_9TELE</name>
<sequence length="70" mass="7677">MKPFCDAVALAVVLTFICLQESSAVPVAEMQEPEEALSYDSPAAEHEETSVETWLVCSVMTLMLQDVVNE</sequence>
<evidence type="ECO:0000313" key="1">
    <source>
        <dbReference type="EMBL" id="KAI3361409.1"/>
    </source>
</evidence>
<gene>
    <name evidence="1" type="ORF">L3Q82_013576</name>
</gene>
<reference evidence="1" key="1">
    <citation type="submission" date="2022-04" db="EMBL/GenBank/DDBJ databases">
        <title>Jade perch genome.</title>
        <authorList>
            <person name="Chao B."/>
        </authorList>
    </citation>
    <scope>NUCLEOTIDE SEQUENCE</scope>
    <source>
        <strain evidence="1">CB-2022</strain>
    </source>
</reference>
<dbReference type="EMBL" id="CM041546">
    <property type="protein sequence ID" value="KAI3361409.1"/>
    <property type="molecule type" value="Genomic_DNA"/>
</dbReference>
<keyword evidence="2" id="KW-1185">Reference proteome</keyword>